<gene>
    <name evidence="3" type="ORF">ACFFHW_02475</name>
</gene>
<feature type="domain" description="Class II aldolase/adducin N-terminal" evidence="2">
    <location>
        <begin position="11"/>
        <end position="192"/>
    </location>
</feature>
<dbReference type="InterPro" id="IPR036409">
    <property type="entry name" value="Aldolase_II/adducin_N_sf"/>
</dbReference>
<comment type="caution">
    <text evidence="3">The sequence shown here is derived from an EMBL/GenBank/DDBJ whole genome shotgun (WGS) entry which is preliminary data.</text>
</comment>
<dbReference type="SMART" id="SM01007">
    <property type="entry name" value="Aldolase_II"/>
    <property type="match status" value="1"/>
</dbReference>
<dbReference type="RefSeq" id="WP_019949791.1">
    <property type="nucleotide sequence ID" value="NZ_JBHLVX010000010.1"/>
</dbReference>
<dbReference type="Proteomes" id="UP001589814">
    <property type="component" value="Unassembled WGS sequence"/>
</dbReference>
<evidence type="ECO:0000259" key="2">
    <source>
        <dbReference type="SMART" id="SM01007"/>
    </source>
</evidence>
<reference evidence="3 4" key="1">
    <citation type="submission" date="2024-09" db="EMBL/GenBank/DDBJ databases">
        <authorList>
            <person name="Sun Q."/>
            <person name="Mori K."/>
        </authorList>
    </citation>
    <scope>NUCLEOTIDE SEQUENCE [LARGE SCALE GENOMIC DNA]</scope>
    <source>
        <strain evidence="3 4">CCM 7415</strain>
    </source>
</reference>
<dbReference type="EMBL" id="JBHLVX010000010">
    <property type="protein sequence ID" value="MFC0266871.1"/>
    <property type="molecule type" value="Genomic_DNA"/>
</dbReference>
<name>A0ABV6G0E6_9GAMM</name>
<dbReference type="InterPro" id="IPR001303">
    <property type="entry name" value="Aldolase_II/adducin_N"/>
</dbReference>
<dbReference type="Pfam" id="PF00596">
    <property type="entry name" value="Aldolase_II"/>
    <property type="match status" value="1"/>
</dbReference>
<dbReference type="PANTHER" id="PTHR10672">
    <property type="entry name" value="ADDUCIN"/>
    <property type="match status" value="1"/>
</dbReference>
<evidence type="ECO:0000313" key="4">
    <source>
        <dbReference type="Proteomes" id="UP001589814"/>
    </source>
</evidence>
<dbReference type="InterPro" id="IPR051017">
    <property type="entry name" value="Aldolase-II_Adducin_sf"/>
</dbReference>
<dbReference type="SUPFAM" id="SSF53639">
    <property type="entry name" value="AraD/HMP-PK domain-like"/>
    <property type="match status" value="1"/>
</dbReference>
<evidence type="ECO:0000256" key="1">
    <source>
        <dbReference type="ARBA" id="ARBA00037961"/>
    </source>
</evidence>
<accession>A0ABV6G0E6</accession>
<organism evidence="3 4">
    <name type="scientific">Kushneria aurantia</name>
    <dbReference type="NCBI Taxonomy" id="504092"/>
    <lineage>
        <taxon>Bacteria</taxon>
        <taxon>Pseudomonadati</taxon>
        <taxon>Pseudomonadota</taxon>
        <taxon>Gammaproteobacteria</taxon>
        <taxon>Oceanospirillales</taxon>
        <taxon>Halomonadaceae</taxon>
        <taxon>Kushneria</taxon>
    </lineage>
</organism>
<dbReference type="Gene3D" id="3.40.225.10">
    <property type="entry name" value="Class II aldolase/adducin N-terminal domain"/>
    <property type="match status" value="1"/>
</dbReference>
<sequence length="243" mass="27459">MMNAQEMQLRTDLAALFRLSARLDLHEAVANHFSAALSASGRQFLINPKWVHFSRIRASDLVLFDLDDPDNQPLERIDPTAWAIHGQMHQKMPHARVVMHLHPPFATSIATLQDPTILPIDQNSARYFNRVALDTTFGGMANSEEEGERLAGLLGDKRRLMMGNHGVMVVGDTIGEVFDDMYTLERACRIQIQALSTGKPLRILDDDVAEVTARDWESITDFSIAHFEQMKEILYQEDPSFAE</sequence>
<dbReference type="NCBIfam" id="NF005689">
    <property type="entry name" value="PRK07490.1"/>
    <property type="match status" value="1"/>
</dbReference>
<keyword evidence="4" id="KW-1185">Reference proteome</keyword>
<protein>
    <submittedName>
        <fullName evidence="3">Class II aldolase and adducin N-terminal domain-containing protein</fullName>
    </submittedName>
</protein>
<dbReference type="PANTHER" id="PTHR10672:SF21">
    <property type="entry name" value="CLASS II ALDOLASE_ADDUCIN N-TERMINAL DOMAIN-CONTAINING PROTEIN"/>
    <property type="match status" value="1"/>
</dbReference>
<proteinExistence type="inferred from homology"/>
<evidence type="ECO:0000313" key="3">
    <source>
        <dbReference type="EMBL" id="MFC0266871.1"/>
    </source>
</evidence>
<comment type="similarity">
    <text evidence="1">Belongs to the aldolase class II family.</text>
</comment>